<name>A0AAD5IG78_ACENE</name>
<reference evidence="2" key="1">
    <citation type="journal article" date="2022" name="Plant J.">
        <title>Strategies of tolerance reflected in two North American maple genomes.</title>
        <authorList>
            <person name="McEvoy S.L."/>
            <person name="Sezen U.U."/>
            <person name="Trouern-Trend A."/>
            <person name="McMahon S.M."/>
            <person name="Schaberg P.G."/>
            <person name="Yang J."/>
            <person name="Wegrzyn J.L."/>
            <person name="Swenson N.G."/>
        </authorList>
    </citation>
    <scope>NUCLEOTIDE SEQUENCE</scope>
    <source>
        <strain evidence="2">91603</strain>
    </source>
</reference>
<organism evidence="2 3">
    <name type="scientific">Acer negundo</name>
    <name type="common">Box elder</name>
    <dbReference type="NCBI Taxonomy" id="4023"/>
    <lineage>
        <taxon>Eukaryota</taxon>
        <taxon>Viridiplantae</taxon>
        <taxon>Streptophyta</taxon>
        <taxon>Embryophyta</taxon>
        <taxon>Tracheophyta</taxon>
        <taxon>Spermatophyta</taxon>
        <taxon>Magnoliopsida</taxon>
        <taxon>eudicotyledons</taxon>
        <taxon>Gunneridae</taxon>
        <taxon>Pentapetalae</taxon>
        <taxon>rosids</taxon>
        <taxon>malvids</taxon>
        <taxon>Sapindales</taxon>
        <taxon>Sapindaceae</taxon>
        <taxon>Hippocastanoideae</taxon>
        <taxon>Acereae</taxon>
        <taxon>Acer</taxon>
    </lineage>
</organism>
<dbReference type="Proteomes" id="UP001064489">
    <property type="component" value="Chromosome 2"/>
</dbReference>
<feature type="region of interest" description="Disordered" evidence="1">
    <location>
        <begin position="145"/>
        <end position="187"/>
    </location>
</feature>
<comment type="caution">
    <text evidence="2">The sequence shown here is derived from an EMBL/GenBank/DDBJ whole genome shotgun (WGS) entry which is preliminary data.</text>
</comment>
<dbReference type="EMBL" id="JAJSOW010000106">
    <property type="protein sequence ID" value="KAI9162308.1"/>
    <property type="molecule type" value="Genomic_DNA"/>
</dbReference>
<dbReference type="AlphaFoldDB" id="A0AAD5IG78"/>
<reference evidence="2" key="2">
    <citation type="submission" date="2023-02" db="EMBL/GenBank/DDBJ databases">
        <authorList>
            <person name="Swenson N.G."/>
            <person name="Wegrzyn J.L."/>
            <person name="Mcevoy S.L."/>
        </authorList>
    </citation>
    <scope>NUCLEOTIDE SEQUENCE</scope>
    <source>
        <strain evidence="2">91603</strain>
        <tissue evidence="2">Leaf</tissue>
    </source>
</reference>
<evidence type="ECO:0000313" key="2">
    <source>
        <dbReference type="EMBL" id="KAI9162308.1"/>
    </source>
</evidence>
<keyword evidence="3" id="KW-1185">Reference proteome</keyword>
<proteinExistence type="predicted"/>
<evidence type="ECO:0000256" key="1">
    <source>
        <dbReference type="SAM" id="MobiDB-lite"/>
    </source>
</evidence>
<evidence type="ECO:0000313" key="3">
    <source>
        <dbReference type="Proteomes" id="UP001064489"/>
    </source>
</evidence>
<sequence length="295" mass="33616">MLGNYKEVNKNLFKLKVDEKANIRRKTNKGKSVYVRNSKRRPLVGPHLNPKLVIGSRVEVRKNSLYTKIDDSLSSDSDFEKVGIVWLKTLKWECFMVQTRKETLSPNYNNRALVPYENECEAERKFSRTKEDTFKAMSNLDSFCDDSEKGSGGPPSPHKNKGVGSKGGGTHSSNSLTRQRRTKQATKTELKTNLYIVPVNDSRMVQTEQTVTRAPKTWILKVEITKVVEEGVSHGYYFRAKNSERTLNEIKNGRECISDGNDMIDSSWCFEVEIAKVLEIGAALDFYFRGNEIEV</sequence>
<accession>A0AAD5IG78</accession>
<protein>
    <submittedName>
        <fullName evidence="2">Uncharacterized protein</fullName>
    </submittedName>
</protein>
<gene>
    <name evidence="2" type="ORF">LWI28_025985</name>
</gene>